<evidence type="ECO:0000256" key="2">
    <source>
        <dbReference type="ARBA" id="ARBA00022448"/>
    </source>
</evidence>
<evidence type="ECO:0000313" key="19">
    <source>
        <dbReference type="Proteomes" id="UP000664073"/>
    </source>
</evidence>
<keyword evidence="8" id="KW-0406">Ion transport</keyword>
<evidence type="ECO:0000256" key="12">
    <source>
        <dbReference type="PROSITE-ProRule" id="PRU01360"/>
    </source>
</evidence>
<keyword evidence="6 15" id="KW-0732">Signal</keyword>
<keyword evidence="10 12" id="KW-0472">Membrane</keyword>
<evidence type="ECO:0000256" key="3">
    <source>
        <dbReference type="ARBA" id="ARBA00022452"/>
    </source>
</evidence>
<keyword evidence="19" id="KW-1185">Reference proteome</keyword>
<dbReference type="AlphaFoldDB" id="A0A939HKI5"/>
<evidence type="ECO:0000313" key="18">
    <source>
        <dbReference type="EMBL" id="MBO1326105.1"/>
    </source>
</evidence>
<comment type="subcellular location">
    <subcellularLocation>
        <location evidence="1 12">Cell outer membrane</location>
        <topology evidence="1 12">Multi-pass membrane protein</topology>
    </subcellularLocation>
</comment>
<comment type="caution">
    <text evidence="18">The sequence shown here is derived from an EMBL/GenBank/DDBJ whole genome shotgun (WGS) entry which is preliminary data.</text>
</comment>
<dbReference type="GO" id="GO:0009279">
    <property type="term" value="C:cell outer membrane"/>
    <property type="evidence" value="ECO:0007669"/>
    <property type="project" value="UniProtKB-SubCell"/>
</dbReference>
<proteinExistence type="inferred from homology"/>
<evidence type="ECO:0000256" key="6">
    <source>
        <dbReference type="ARBA" id="ARBA00022729"/>
    </source>
</evidence>
<keyword evidence="2 12" id="KW-0813">Transport</keyword>
<dbReference type="Pfam" id="PF00593">
    <property type="entry name" value="TonB_dep_Rec_b-barrel"/>
    <property type="match status" value="1"/>
</dbReference>
<evidence type="ECO:0000259" key="17">
    <source>
        <dbReference type="Pfam" id="PF07715"/>
    </source>
</evidence>
<feature type="compositionally biased region" description="Polar residues" evidence="14">
    <location>
        <begin position="32"/>
        <end position="41"/>
    </location>
</feature>
<dbReference type="InterPro" id="IPR036942">
    <property type="entry name" value="Beta-barrel_TonB_sf"/>
</dbReference>
<feature type="domain" description="TonB-dependent receptor-like beta-barrel" evidence="16">
    <location>
        <begin position="299"/>
        <end position="762"/>
    </location>
</feature>
<sequence length="806" mass="88523">MQRRLLAAGSCIGVLVVAAQPAAAQVHALPQGQKSTVSRASAKSHVGVKPDAAPARARASGALKSKNVEELTVATTRKPHGTMLSVGAQMIAREVPGTNPMKVLGEMPGVMFQSADAQGLDNYTSQLYMHGFQQQEIGMTLDGIPLGEMTYRNYNGLNPLQAISSENVARLDVSQSAGAEDVAATNNLGGSIQYVSSDPQDKMGGKIAQTFGSYNMYHTFIRFDSGKLNESGTKFYASYMRNDTKLWKGWGQQFLQQVNAKLVQPVGEASKISMFFNWSDLHMHSYDDYSFEMLDKIGPNQNYYNNGRLSGYQTAVNAANGSYSPSISRLSDPLDAAYYAGGTNNVDLLGGLTANLALTDHLRWVTTVYGHNQQNQTTWVSPYFGSPTGSPLSDLVKEPEIRRFGILSSMTYKIAHNDLSVGVWYENNHYVSPMYAYAEPSLVNGVLSGGILNDLGHFTNPFAKIFSQTYNTNTFTGFFSDTYHVTSDLSLHFGFKSMLNTTRVGNGYLDAAYYGSSDPIASGVGQTISKPFLPHIGLDYKFLTHHELFIDISENVHSYAECGYKLCASPFSVLQSAYNASAAKLKPETDWTYAIGYRFSDKLLDASVYAYRTNFFNRLQQITAGSVINPVSAVANVGGVTMNGVDAALTIRPTKYLSLYNSISYNHAVYDQNITQQGIVYHLKNQQVINYPRFMYKARLSFHWKQVEAYIDGSYTGARNFSYVGDLKAPGYWMSNFGASYDFNNLSSYLNDLKVSLNISNLTGSHWISTMGEGGNPLSLSTGAYSYQSFMIGAPRMFFGSIAAQF</sequence>
<evidence type="ECO:0000259" key="16">
    <source>
        <dbReference type="Pfam" id="PF00593"/>
    </source>
</evidence>
<protein>
    <submittedName>
        <fullName evidence="18">TonB-dependent receptor</fullName>
    </submittedName>
</protein>
<feature type="compositionally biased region" description="Low complexity" evidence="14">
    <location>
        <begin position="52"/>
        <end position="61"/>
    </location>
</feature>
<keyword evidence="4" id="KW-0410">Iron transport</keyword>
<dbReference type="PANTHER" id="PTHR32552">
    <property type="entry name" value="FERRICHROME IRON RECEPTOR-RELATED"/>
    <property type="match status" value="1"/>
</dbReference>
<dbReference type="EMBL" id="JAFVMH010000007">
    <property type="protein sequence ID" value="MBO1326105.1"/>
    <property type="molecule type" value="Genomic_DNA"/>
</dbReference>
<reference evidence="18" key="1">
    <citation type="submission" date="2021-03" db="EMBL/GenBank/DDBJ databases">
        <title>The complete genome sequence of Acetobacter sp. TBRC 12339.</title>
        <authorList>
            <person name="Charoenyingcharoen P."/>
            <person name="Yukphan P."/>
        </authorList>
    </citation>
    <scope>NUCLEOTIDE SEQUENCE</scope>
    <source>
        <strain evidence="18">TBRC 12339</strain>
    </source>
</reference>
<dbReference type="Gene3D" id="2.170.130.10">
    <property type="entry name" value="TonB-dependent receptor, plug domain"/>
    <property type="match status" value="1"/>
</dbReference>
<gene>
    <name evidence="18" type="ORF">J2D77_13190</name>
</gene>
<dbReference type="PANTHER" id="PTHR32552:SF89">
    <property type="entry name" value="CATECHOLATE SIDEROPHORE RECEPTOR FIU"/>
    <property type="match status" value="1"/>
</dbReference>
<dbReference type="PROSITE" id="PS52016">
    <property type="entry name" value="TONB_DEPENDENT_REC_3"/>
    <property type="match status" value="1"/>
</dbReference>
<keyword evidence="9 13" id="KW-0798">TonB box</keyword>
<evidence type="ECO:0000256" key="5">
    <source>
        <dbReference type="ARBA" id="ARBA00022692"/>
    </source>
</evidence>
<name>A0A939HKI5_9PROT</name>
<comment type="similarity">
    <text evidence="12 13">Belongs to the TonB-dependent receptor family.</text>
</comment>
<dbReference type="Gene3D" id="2.40.170.20">
    <property type="entry name" value="TonB-dependent receptor, beta-barrel domain"/>
    <property type="match status" value="1"/>
</dbReference>
<evidence type="ECO:0000256" key="14">
    <source>
        <dbReference type="SAM" id="MobiDB-lite"/>
    </source>
</evidence>
<dbReference type="InterPro" id="IPR000531">
    <property type="entry name" value="Beta-barrel_TonB"/>
</dbReference>
<dbReference type="GO" id="GO:0015344">
    <property type="term" value="F:siderophore uptake transmembrane transporter activity"/>
    <property type="evidence" value="ECO:0007669"/>
    <property type="project" value="TreeGrafter"/>
</dbReference>
<evidence type="ECO:0000256" key="15">
    <source>
        <dbReference type="SAM" id="SignalP"/>
    </source>
</evidence>
<keyword evidence="18" id="KW-0675">Receptor</keyword>
<keyword evidence="11 12" id="KW-0998">Cell outer membrane</keyword>
<dbReference type="InterPro" id="IPR037066">
    <property type="entry name" value="Plug_dom_sf"/>
</dbReference>
<evidence type="ECO:0000256" key="11">
    <source>
        <dbReference type="ARBA" id="ARBA00023237"/>
    </source>
</evidence>
<organism evidence="18 19">
    <name type="scientific">Acetobacter garciniae</name>
    <dbReference type="NCBI Taxonomy" id="2817435"/>
    <lineage>
        <taxon>Bacteria</taxon>
        <taxon>Pseudomonadati</taxon>
        <taxon>Pseudomonadota</taxon>
        <taxon>Alphaproteobacteria</taxon>
        <taxon>Acetobacterales</taxon>
        <taxon>Acetobacteraceae</taxon>
        <taxon>Acetobacter</taxon>
    </lineage>
</organism>
<evidence type="ECO:0000256" key="8">
    <source>
        <dbReference type="ARBA" id="ARBA00023065"/>
    </source>
</evidence>
<evidence type="ECO:0000256" key="13">
    <source>
        <dbReference type="RuleBase" id="RU003357"/>
    </source>
</evidence>
<feature type="chain" id="PRO_5037965130" evidence="15">
    <location>
        <begin position="25"/>
        <end position="806"/>
    </location>
</feature>
<accession>A0A939HKI5</accession>
<evidence type="ECO:0000256" key="7">
    <source>
        <dbReference type="ARBA" id="ARBA00023004"/>
    </source>
</evidence>
<dbReference type="Pfam" id="PF07715">
    <property type="entry name" value="Plug"/>
    <property type="match status" value="1"/>
</dbReference>
<keyword evidence="3 12" id="KW-1134">Transmembrane beta strand</keyword>
<keyword evidence="7" id="KW-0408">Iron</keyword>
<evidence type="ECO:0000256" key="1">
    <source>
        <dbReference type="ARBA" id="ARBA00004571"/>
    </source>
</evidence>
<evidence type="ECO:0000256" key="10">
    <source>
        <dbReference type="ARBA" id="ARBA00023136"/>
    </source>
</evidence>
<keyword evidence="5 12" id="KW-0812">Transmembrane</keyword>
<dbReference type="InterPro" id="IPR039426">
    <property type="entry name" value="TonB-dep_rcpt-like"/>
</dbReference>
<dbReference type="Proteomes" id="UP000664073">
    <property type="component" value="Unassembled WGS sequence"/>
</dbReference>
<feature type="region of interest" description="Disordered" evidence="14">
    <location>
        <begin position="31"/>
        <end position="61"/>
    </location>
</feature>
<evidence type="ECO:0000256" key="4">
    <source>
        <dbReference type="ARBA" id="ARBA00022496"/>
    </source>
</evidence>
<dbReference type="SUPFAM" id="SSF56935">
    <property type="entry name" value="Porins"/>
    <property type="match status" value="1"/>
</dbReference>
<feature type="domain" description="TonB-dependent receptor plug" evidence="17">
    <location>
        <begin position="82"/>
        <end position="190"/>
    </location>
</feature>
<feature type="signal peptide" evidence="15">
    <location>
        <begin position="1"/>
        <end position="24"/>
    </location>
</feature>
<evidence type="ECO:0000256" key="9">
    <source>
        <dbReference type="ARBA" id="ARBA00023077"/>
    </source>
</evidence>
<dbReference type="InterPro" id="IPR012910">
    <property type="entry name" value="Plug_dom"/>
</dbReference>